<feature type="compositionally biased region" description="Acidic residues" evidence="1">
    <location>
        <begin position="1"/>
        <end position="35"/>
    </location>
</feature>
<reference evidence="4" key="1">
    <citation type="submission" date="2016-10" db="EMBL/GenBank/DDBJ databases">
        <authorList>
            <person name="Varghese N."/>
            <person name="Submissions S."/>
        </authorList>
    </citation>
    <scope>NUCLEOTIDE SEQUENCE [LARGE SCALE GENOMIC DNA]</scope>
    <source>
        <strain evidence="4">IBRC-M 10760</strain>
    </source>
</reference>
<dbReference type="OrthoDB" id="204982at2157"/>
<protein>
    <recommendedName>
        <fullName evidence="2">DUF8135 domain-containing protein</fullName>
    </recommendedName>
</protein>
<evidence type="ECO:0000259" key="2">
    <source>
        <dbReference type="Pfam" id="PF26456"/>
    </source>
</evidence>
<accession>A0A1G7I7X0</accession>
<gene>
    <name evidence="3" type="ORF">SAMN05216218_103309</name>
</gene>
<dbReference type="EMBL" id="FNBK01000003">
    <property type="protein sequence ID" value="SDF08693.1"/>
    <property type="molecule type" value="Genomic_DNA"/>
</dbReference>
<evidence type="ECO:0000313" key="3">
    <source>
        <dbReference type="EMBL" id="SDF08693.1"/>
    </source>
</evidence>
<dbReference type="RefSeq" id="WP_092689227.1">
    <property type="nucleotide sequence ID" value="NZ_FNBK01000003.1"/>
</dbReference>
<dbReference type="STRING" id="660518.SAMN05216218_103309"/>
<dbReference type="Proteomes" id="UP000199076">
    <property type="component" value="Unassembled WGS sequence"/>
</dbReference>
<keyword evidence="4" id="KW-1185">Reference proteome</keyword>
<feature type="compositionally biased region" description="Acidic residues" evidence="1">
    <location>
        <begin position="60"/>
        <end position="72"/>
    </location>
</feature>
<evidence type="ECO:0000256" key="1">
    <source>
        <dbReference type="SAM" id="MobiDB-lite"/>
    </source>
</evidence>
<dbReference type="InterPro" id="IPR058448">
    <property type="entry name" value="DUF8135"/>
</dbReference>
<organism evidence="3 4">
    <name type="scientific">Halorientalis regularis</name>
    <dbReference type="NCBI Taxonomy" id="660518"/>
    <lineage>
        <taxon>Archaea</taxon>
        <taxon>Methanobacteriati</taxon>
        <taxon>Methanobacteriota</taxon>
        <taxon>Stenosarchaea group</taxon>
        <taxon>Halobacteria</taxon>
        <taxon>Halobacteriales</taxon>
        <taxon>Haloarculaceae</taxon>
        <taxon>Halorientalis</taxon>
    </lineage>
</organism>
<dbReference type="AlphaFoldDB" id="A0A1G7I7X0"/>
<feature type="compositionally biased region" description="Acidic residues" evidence="1">
    <location>
        <begin position="108"/>
        <end position="125"/>
    </location>
</feature>
<evidence type="ECO:0000313" key="4">
    <source>
        <dbReference type="Proteomes" id="UP000199076"/>
    </source>
</evidence>
<feature type="region of interest" description="Disordered" evidence="1">
    <location>
        <begin position="1"/>
        <end position="145"/>
    </location>
</feature>
<sequence>MAEDEDDPFDAFETPDEADDPFEDLDPSDADDGETAGEQHPDDTPADEPTPPGRLRDDPFETAESAETETDASSEVASPTSDDAGGDASTEPTDDPFAEFSTARRDEGDDPFEAFESAGVDEIDPDAVWQDLESSGPETEERTYSEVSKHRFCEGCEHFSGPPEIECTYEGAAIVEFLDMETVRLLNCPIVAEQRALEGSGVELGETDSE</sequence>
<proteinExistence type="predicted"/>
<name>A0A1G7I7X0_9EURY</name>
<feature type="domain" description="DUF8135" evidence="2">
    <location>
        <begin position="146"/>
        <end position="194"/>
    </location>
</feature>
<dbReference type="Pfam" id="PF26456">
    <property type="entry name" value="DUF8135"/>
    <property type="match status" value="1"/>
</dbReference>